<organism evidence="2 3">
    <name type="scientific">Septoria linicola</name>
    <dbReference type="NCBI Taxonomy" id="215465"/>
    <lineage>
        <taxon>Eukaryota</taxon>
        <taxon>Fungi</taxon>
        <taxon>Dikarya</taxon>
        <taxon>Ascomycota</taxon>
        <taxon>Pezizomycotina</taxon>
        <taxon>Dothideomycetes</taxon>
        <taxon>Dothideomycetidae</taxon>
        <taxon>Mycosphaerellales</taxon>
        <taxon>Mycosphaerellaceae</taxon>
        <taxon>Septoria</taxon>
    </lineage>
</organism>
<dbReference type="EMBL" id="CP099418">
    <property type="protein sequence ID" value="USW47836.1"/>
    <property type="molecule type" value="Genomic_DNA"/>
</dbReference>
<feature type="compositionally biased region" description="Polar residues" evidence="1">
    <location>
        <begin position="171"/>
        <end position="187"/>
    </location>
</feature>
<dbReference type="OrthoDB" id="5383057at2759"/>
<dbReference type="Proteomes" id="UP001056384">
    <property type="component" value="Chromosome 1"/>
</dbReference>
<reference evidence="2" key="1">
    <citation type="submission" date="2022-06" db="EMBL/GenBank/DDBJ databases">
        <title>Complete genome sequences of two strains of the flax pathogen Septoria linicola.</title>
        <authorList>
            <person name="Lapalu N."/>
            <person name="Simon A."/>
            <person name="Demenou B."/>
            <person name="Paumier D."/>
            <person name="Guillot M.-P."/>
            <person name="Gout L."/>
            <person name="Valade R."/>
        </authorList>
    </citation>
    <scope>NUCLEOTIDE SEQUENCE</scope>
    <source>
        <strain evidence="2">SE15195</strain>
    </source>
</reference>
<feature type="region of interest" description="Disordered" evidence="1">
    <location>
        <begin position="1"/>
        <end position="187"/>
    </location>
</feature>
<dbReference type="AlphaFoldDB" id="A0A9Q9EDJ5"/>
<gene>
    <name evidence="2" type="ORF">Slin15195_G011550</name>
</gene>
<feature type="compositionally biased region" description="Low complexity" evidence="1">
    <location>
        <begin position="92"/>
        <end position="111"/>
    </location>
</feature>
<evidence type="ECO:0000313" key="3">
    <source>
        <dbReference type="Proteomes" id="UP001056384"/>
    </source>
</evidence>
<feature type="compositionally biased region" description="Polar residues" evidence="1">
    <location>
        <begin position="74"/>
        <end position="91"/>
    </location>
</feature>
<proteinExistence type="predicted"/>
<protein>
    <submittedName>
        <fullName evidence="2">Uncharacterized protein</fullName>
    </submittedName>
</protein>
<feature type="compositionally biased region" description="Polar residues" evidence="1">
    <location>
        <begin position="36"/>
        <end position="58"/>
    </location>
</feature>
<accession>A0A9Q9EDJ5</accession>
<keyword evidence="3" id="KW-1185">Reference proteome</keyword>
<evidence type="ECO:0000256" key="1">
    <source>
        <dbReference type="SAM" id="MobiDB-lite"/>
    </source>
</evidence>
<evidence type="ECO:0000313" key="2">
    <source>
        <dbReference type="EMBL" id="USW47836.1"/>
    </source>
</evidence>
<feature type="compositionally biased region" description="Low complexity" evidence="1">
    <location>
        <begin position="59"/>
        <end position="71"/>
    </location>
</feature>
<name>A0A9Q9EDJ5_9PEZI</name>
<feature type="compositionally biased region" description="Polar residues" evidence="1">
    <location>
        <begin position="1"/>
        <end position="19"/>
    </location>
</feature>
<sequence>MSSSAGQKVTTDPATQSNPKNEEPGTVLSDSLAAESLQSGGTFAENSQNRVASAQPSRSTTTNTTDTSNATKLDPTTSASARGNQESEVNLGQNASSGNAAAASGQSQTTADVVASKPKGQNLQEGGFDSGAPNASFSGDIGGKNDPGRVALNAAQEANVPSAGGAGPRETQISNDGQFDTLGETSA</sequence>